<comment type="function">
    <text evidence="11">Bifunctional enzyme that catalyzes the formation of 4-diphosphocytidyl-2-C-methyl-D-erythritol from CTP and 2-C-methyl-D-erythritol 4-phosphate (MEP) (IspD), and catalyzes the conversion of 4-diphosphocytidyl-2-C-methyl-D-erythritol 2-phosphate (CDP-ME2P) to 2-C-methyl-D-erythritol 2,4-cyclodiphosphate (ME-CPP) with a corresponding release of cytidine 5-monophosphate (CMP) (IspF).</text>
</comment>
<dbReference type="InterPro" id="IPR001228">
    <property type="entry name" value="IspD"/>
</dbReference>
<evidence type="ECO:0000256" key="1">
    <source>
        <dbReference type="ARBA" id="ARBA00000200"/>
    </source>
</evidence>
<feature type="binding site" evidence="11">
    <location>
        <begin position="316"/>
        <end position="318"/>
    </location>
    <ligand>
        <name>4-CDP-2-C-methyl-D-erythritol 2-phosphate</name>
        <dbReference type="ChEBI" id="CHEBI:57919"/>
    </ligand>
</feature>
<feature type="binding site" evidence="11">
    <location>
        <begin position="294"/>
        <end position="295"/>
    </location>
    <ligand>
        <name>4-CDP-2-C-methyl-D-erythritol 2-phosphate</name>
        <dbReference type="ChEBI" id="CHEBI:57919"/>
    </ligand>
</feature>
<feature type="region of interest" description="2-C-methyl-D-erythritol 2,4-cyclodiphosphate synthase" evidence="11">
    <location>
        <begin position="262"/>
        <end position="416"/>
    </location>
</feature>
<protein>
    <recommendedName>
        <fullName evidence="11">Bifunctional enzyme IspD/IspF</fullName>
    </recommendedName>
    <domain>
        <recommendedName>
            <fullName evidence="11">2-C-methyl-D-erythritol 4-phosphate cytidylyltransferase</fullName>
            <ecNumber evidence="11">2.7.7.60</ecNumber>
        </recommendedName>
        <alternativeName>
            <fullName evidence="11">4-diphosphocytidyl-2C-methyl-D-erythritol synthase</fullName>
        </alternativeName>
        <alternativeName>
            <fullName evidence="11">MEP cytidylyltransferase</fullName>
            <shortName evidence="11">MCT</shortName>
        </alternativeName>
    </domain>
    <domain>
        <recommendedName>
            <fullName evidence="11">2-C-methyl-D-erythritol 2,4-cyclodiphosphate synthase</fullName>
            <shortName evidence="11">MECDP-synthase</shortName>
            <shortName evidence="11">MECPP-synthase</shortName>
            <shortName evidence="11">MECPS</shortName>
            <ecNumber evidence="11">4.6.1.12</ecNumber>
        </recommendedName>
    </domain>
</protein>
<dbReference type="GO" id="GO:0050518">
    <property type="term" value="F:2-C-methyl-D-erythritol 4-phosphate cytidylyltransferase activity"/>
    <property type="evidence" value="ECO:0007669"/>
    <property type="project" value="UniProtKB-UniRule"/>
</dbReference>
<comment type="cofactor">
    <cofactor evidence="2 11">
        <name>a divalent metal cation</name>
        <dbReference type="ChEBI" id="CHEBI:60240"/>
    </cofactor>
</comment>
<dbReference type="NCBIfam" id="TIGR00151">
    <property type="entry name" value="ispF"/>
    <property type="match status" value="1"/>
</dbReference>
<comment type="similarity">
    <text evidence="4">Belongs to the IspF family.</text>
</comment>
<evidence type="ECO:0000259" key="12">
    <source>
        <dbReference type="Pfam" id="PF02542"/>
    </source>
</evidence>
<sequence length="416" mass="44123">MGAGGNKVLLPLAGQPVLAWTLQGLLEHPDFGPCVLVIHRDDAGEMGELLERRCWTDRVRLVEGGEERIDSVWNGLQALALEDCRWVAVHDGARPLFTPALLSRCIQKARQYGSAVAAVPVKDTIKQAADDGKIVATPERSGLYAVQTPQVFAYEDLVKAYAACYESGARQGGPLPTDDAMVMEQAGHAVYLVDGDYENLKLTTPDDLVLAEAILMRRETKAPVASGNSNSLSCREAAATAGAPTSSTSDASPAAPCTPDIRTGMGYDVHRLVEGRALILGGVDIPYEKGLLGHSDADVLLHAIKDALLGAAGLGDIGRHFPDTDSAYKGISSLLLLKYVGEKLAAQDWSVAHIDATVVAQRPKLAPHIAKMQENIARTLGITADRINVKATTTEGLGFAGTGEGIATYAVATIRR</sequence>
<comment type="caution">
    <text evidence="11">Lacks conserved residue(s) required for the propagation of feature annotation.</text>
</comment>
<proteinExistence type="inferred from homology"/>
<dbReference type="CDD" id="cd02516">
    <property type="entry name" value="CDP-ME_synthetase"/>
    <property type="match status" value="1"/>
</dbReference>
<dbReference type="HAMAP" id="MF_01520">
    <property type="entry name" value="IspDF"/>
    <property type="match status" value="1"/>
</dbReference>
<evidence type="ECO:0000313" key="14">
    <source>
        <dbReference type="Proteomes" id="UP000471031"/>
    </source>
</evidence>
<reference evidence="13 14" key="1">
    <citation type="submission" date="2020-01" db="EMBL/GenBank/DDBJ databases">
        <title>Whole genome sequence of Heliobacterium gestii DSM 11169.</title>
        <authorList>
            <person name="Kyndt J.A."/>
            <person name="Meyer T.E."/>
        </authorList>
    </citation>
    <scope>NUCLEOTIDE SEQUENCE [LARGE SCALE GENOMIC DNA]</scope>
    <source>
        <strain evidence="13 14">DSM 11169</strain>
    </source>
</reference>
<comment type="catalytic activity">
    <reaction evidence="1 11">
        <text>4-CDP-2-C-methyl-D-erythritol 2-phosphate = 2-C-methyl-D-erythritol 2,4-cyclic diphosphate + CMP</text>
        <dbReference type="Rhea" id="RHEA:23864"/>
        <dbReference type="ChEBI" id="CHEBI:57919"/>
        <dbReference type="ChEBI" id="CHEBI:58483"/>
        <dbReference type="ChEBI" id="CHEBI:60377"/>
        <dbReference type="EC" id="4.6.1.12"/>
    </reaction>
</comment>
<dbReference type="EC" id="2.7.7.60" evidence="11"/>
<evidence type="ECO:0000256" key="7">
    <source>
        <dbReference type="ARBA" id="ARBA00022723"/>
    </source>
</evidence>
<accession>A0A845LH21</accession>
<dbReference type="GO" id="GO:0046872">
    <property type="term" value="F:metal ion binding"/>
    <property type="evidence" value="ECO:0007669"/>
    <property type="project" value="UniProtKB-KW"/>
</dbReference>
<dbReference type="HAMAP" id="MF_00108">
    <property type="entry name" value="IspD"/>
    <property type="match status" value="1"/>
</dbReference>
<dbReference type="PANTHER" id="PTHR43181">
    <property type="entry name" value="2-C-METHYL-D-ERYTHRITOL 2,4-CYCLODIPHOSPHATE SYNTHASE, CHLOROPLASTIC"/>
    <property type="match status" value="1"/>
</dbReference>
<keyword evidence="8 11" id="KW-0414">Isoprene biosynthesis</keyword>
<keyword evidence="14" id="KW-1185">Reference proteome</keyword>
<dbReference type="SUPFAM" id="SSF69765">
    <property type="entry name" value="IpsF-like"/>
    <property type="match status" value="1"/>
</dbReference>
<feature type="binding site" evidence="11">
    <location>
        <begin position="321"/>
        <end position="325"/>
    </location>
    <ligand>
        <name>4-CDP-2-C-methyl-D-erythritol 2-phosphate</name>
        <dbReference type="ChEBI" id="CHEBI:57919"/>
    </ligand>
</feature>
<dbReference type="GO" id="GO:0019288">
    <property type="term" value="P:isopentenyl diphosphate biosynthetic process, methylerythritol 4-phosphate pathway"/>
    <property type="evidence" value="ECO:0007669"/>
    <property type="project" value="UniProtKB-UniRule"/>
</dbReference>
<feature type="binding site" evidence="11">
    <location>
        <position position="268"/>
    </location>
    <ligand>
        <name>a divalent metal cation</name>
        <dbReference type="ChEBI" id="CHEBI:60240"/>
    </ligand>
</feature>
<feature type="site" description="Positions MEP for the nucleophilic attack" evidence="11">
    <location>
        <position position="140"/>
    </location>
</feature>
<dbReference type="EMBL" id="WXEX01000002">
    <property type="protein sequence ID" value="MZP42156.1"/>
    <property type="molecule type" value="Genomic_DNA"/>
</dbReference>
<keyword evidence="10 11" id="KW-0511">Multifunctional enzyme</keyword>
<dbReference type="InterPro" id="IPR020555">
    <property type="entry name" value="MECDP_synthase_CS"/>
</dbReference>
<feature type="binding site" evidence="11">
    <location>
        <position position="270"/>
    </location>
    <ligand>
        <name>a divalent metal cation</name>
        <dbReference type="ChEBI" id="CHEBI:60240"/>
    </ligand>
</feature>
<feature type="site" description="Transition state stabilizer" evidence="11">
    <location>
        <position position="393"/>
    </location>
</feature>
<comment type="pathway">
    <text evidence="11">Isoprenoid biosynthesis; isopentenyl diphosphate biosynthesis via DXP pathway; isopentenyl diphosphate from 1-deoxy-D-xylulose 5-phosphate: step 2/6.</text>
</comment>
<dbReference type="GO" id="GO:0016114">
    <property type="term" value="P:terpenoid biosynthetic process"/>
    <property type="evidence" value="ECO:0007669"/>
    <property type="project" value="InterPro"/>
</dbReference>
<evidence type="ECO:0000256" key="11">
    <source>
        <dbReference type="HAMAP-Rule" id="MF_01520"/>
    </source>
</evidence>
<comment type="similarity">
    <text evidence="11">In the N-terminal section; belongs to the IspD/TarI cytidylyltransferase family. IspD subfamily.</text>
</comment>
<dbReference type="Pfam" id="PF02542">
    <property type="entry name" value="YgbB"/>
    <property type="match status" value="1"/>
</dbReference>
<dbReference type="SUPFAM" id="SSF53448">
    <property type="entry name" value="Nucleotide-diphospho-sugar transferases"/>
    <property type="match status" value="1"/>
</dbReference>
<feature type="binding site" evidence="11">
    <location>
        <begin position="268"/>
        <end position="270"/>
    </location>
    <ligand>
        <name>4-CDP-2-C-methyl-D-erythritol 2-phosphate</name>
        <dbReference type="ChEBI" id="CHEBI:57919"/>
    </ligand>
</feature>
<dbReference type="HAMAP" id="MF_00107">
    <property type="entry name" value="IspF"/>
    <property type="match status" value="1"/>
</dbReference>
<dbReference type="CDD" id="cd00554">
    <property type="entry name" value="MECDP_synthase"/>
    <property type="match status" value="1"/>
</dbReference>
<dbReference type="InterPro" id="IPR034683">
    <property type="entry name" value="IspD/TarI"/>
</dbReference>
<dbReference type="EC" id="4.6.1.12" evidence="11"/>
<dbReference type="UniPathway" id="UPA00056">
    <property type="reaction ID" value="UER00093"/>
</dbReference>
<evidence type="ECO:0000256" key="8">
    <source>
        <dbReference type="ARBA" id="ARBA00023229"/>
    </source>
</evidence>
<dbReference type="InterPro" id="IPR036571">
    <property type="entry name" value="MECDP_synthase_sf"/>
</dbReference>
<dbReference type="NCBIfam" id="TIGR00453">
    <property type="entry name" value="ispD"/>
    <property type="match status" value="1"/>
</dbReference>
<keyword evidence="6 11" id="KW-0548">Nucleotidyltransferase</keyword>
<comment type="caution">
    <text evidence="13">The sequence shown here is derived from an EMBL/GenBank/DDBJ whole genome shotgun (WGS) entry which is preliminary data.</text>
</comment>
<dbReference type="FunFam" id="3.30.1330.50:FF:000001">
    <property type="entry name" value="2-C-methyl-D-erythritol 2,4-cyclodiphosphate synthase"/>
    <property type="match status" value="1"/>
</dbReference>
<feature type="site" description="Transition state stabilizer" evidence="11">
    <location>
        <position position="7"/>
    </location>
</feature>
<keyword evidence="5 11" id="KW-0808">Transferase</keyword>
<evidence type="ECO:0000256" key="10">
    <source>
        <dbReference type="ARBA" id="ARBA00023268"/>
    </source>
</evidence>
<dbReference type="PROSITE" id="PS01350">
    <property type="entry name" value="ISPF"/>
    <property type="match status" value="1"/>
</dbReference>
<dbReference type="GO" id="GO:0008685">
    <property type="term" value="F:2-C-methyl-D-erythritol 2,4-cyclodiphosphate synthase activity"/>
    <property type="evidence" value="ECO:0007669"/>
    <property type="project" value="UniProtKB-UniRule"/>
</dbReference>
<dbReference type="Pfam" id="PF01128">
    <property type="entry name" value="IspD"/>
    <property type="match status" value="1"/>
</dbReference>
<gene>
    <name evidence="11" type="primary">ispDF</name>
    <name evidence="13" type="ORF">GTO89_03775</name>
</gene>
<evidence type="ECO:0000313" key="13">
    <source>
        <dbReference type="EMBL" id="MZP42156.1"/>
    </source>
</evidence>
<dbReference type="InterPro" id="IPR003526">
    <property type="entry name" value="MECDP_synthase"/>
</dbReference>
<evidence type="ECO:0000256" key="4">
    <source>
        <dbReference type="ARBA" id="ARBA00008480"/>
    </source>
</evidence>
<dbReference type="FunFam" id="3.90.550.10:FF:000003">
    <property type="entry name" value="2-C-methyl-D-erythritol 4-phosphate cytidylyltransferase"/>
    <property type="match status" value="1"/>
</dbReference>
<dbReference type="Gene3D" id="3.90.550.10">
    <property type="entry name" value="Spore Coat Polysaccharide Biosynthesis Protein SpsA, Chain A"/>
    <property type="match status" value="1"/>
</dbReference>
<evidence type="ECO:0000256" key="9">
    <source>
        <dbReference type="ARBA" id="ARBA00023239"/>
    </source>
</evidence>
<dbReference type="Gene3D" id="3.30.1330.50">
    <property type="entry name" value="2-C-methyl-D-erythritol 2,4-cyclodiphosphate synthase"/>
    <property type="match status" value="1"/>
</dbReference>
<feature type="binding site" evidence="11">
    <location>
        <begin position="392"/>
        <end position="395"/>
    </location>
    <ligand>
        <name>4-CDP-2-C-methyl-D-erythritol 2-phosphate</name>
        <dbReference type="ChEBI" id="CHEBI:57919"/>
    </ligand>
</feature>
<name>A0A845LH21_HELGE</name>
<dbReference type="Proteomes" id="UP000471031">
    <property type="component" value="Unassembled WGS sequence"/>
</dbReference>
<dbReference type="OrthoDB" id="9806837at2"/>
<dbReference type="AlphaFoldDB" id="A0A845LH21"/>
<evidence type="ECO:0000256" key="6">
    <source>
        <dbReference type="ARBA" id="ARBA00022695"/>
    </source>
</evidence>
<feature type="site" description="Positions MEP for the nucleophilic attack" evidence="11">
    <location>
        <position position="201"/>
    </location>
</feature>
<feature type="site" description="Transition state stabilizer" evidence="11">
    <location>
        <position position="294"/>
    </location>
</feature>
<feature type="domain" description="2-C-methyl-D-erythritol 2,4-cyclodiphosphate synthase" evidence="12">
    <location>
        <begin position="261"/>
        <end position="414"/>
    </location>
</feature>
<keyword evidence="9 11" id="KW-0456">Lyase</keyword>
<evidence type="ECO:0000256" key="2">
    <source>
        <dbReference type="ARBA" id="ARBA00001968"/>
    </source>
</evidence>
<dbReference type="PANTHER" id="PTHR43181:SF1">
    <property type="entry name" value="2-C-METHYL-D-ERYTHRITOL 2,4-CYCLODIPHOSPHATE SYNTHASE, CHLOROPLASTIC"/>
    <property type="match status" value="1"/>
</dbReference>
<comment type="catalytic activity">
    <reaction evidence="11">
        <text>2-C-methyl-D-erythritol 4-phosphate + CTP + H(+) = 4-CDP-2-C-methyl-D-erythritol + diphosphate</text>
        <dbReference type="Rhea" id="RHEA:13429"/>
        <dbReference type="ChEBI" id="CHEBI:15378"/>
        <dbReference type="ChEBI" id="CHEBI:33019"/>
        <dbReference type="ChEBI" id="CHEBI:37563"/>
        <dbReference type="ChEBI" id="CHEBI:57823"/>
        <dbReference type="ChEBI" id="CHEBI:58262"/>
        <dbReference type="EC" id="2.7.7.60"/>
    </reaction>
</comment>
<organism evidence="13 14">
    <name type="scientific">Heliomicrobium gestii</name>
    <name type="common">Heliobacterium gestii</name>
    <dbReference type="NCBI Taxonomy" id="2699"/>
    <lineage>
        <taxon>Bacteria</taxon>
        <taxon>Bacillati</taxon>
        <taxon>Bacillota</taxon>
        <taxon>Clostridia</taxon>
        <taxon>Eubacteriales</taxon>
        <taxon>Heliobacteriaceae</taxon>
        <taxon>Heliomicrobium</taxon>
    </lineage>
</organism>
<dbReference type="InterPro" id="IPR029044">
    <property type="entry name" value="Nucleotide-diphossugar_trans"/>
</dbReference>
<comment type="similarity">
    <text evidence="11">In the C-terminal section; belongs to the IspF family.</text>
</comment>
<dbReference type="InterPro" id="IPR026596">
    <property type="entry name" value="IspD/F"/>
</dbReference>
<feature type="binding site" evidence="11">
    <location>
        <position position="302"/>
    </location>
    <ligand>
        <name>a divalent metal cation</name>
        <dbReference type="ChEBI" id="CHEBI:60240"/>
    </ligand>
</feature>
<feature type="region of interest" description="2-C-methyl-D-erythritol 4-phosphate cytidylyltransferase" evidence="11">
    <location>
        <begin position="1"/>
        <end position="261"/>
    </location>
</feature>
<comment type="pathway">
    <text evidence="3 11">Isoprenoid biosynthesis; isopentenyl diphosphate biosynthesis via DXP pathway; isopentenyl diphosphate from 1-deoxy-D-xylulose 5-phosphate: step 4/6.</text>
</comment>
<feature type="binding site" evidence="11">
    <location>
        <position position="399"/>
    </location>
    <ligand>
        <name>4-CDP-2-C-methyl-D-erythritol 2-phosphate</name>
        <dbReference type="ChEBI" id="CHEBI:57919"/>
    </ligand>
</feature>
<evidence type="ECO:0000256" key="3">
    <source>
        <dbReference type="ARBA" id="ARBA00004709"/>
    </source>
</evidence>
<keyword evidence="7 11" id="KW-0479">Metal-binding</keyword>
<evidence type="ECO:0000256" key="5">
    <source>
        <dbReference type="ARBA" id="ARBA00022679"/>
    </source>
</evidence>